<accession>A0ABS0NFX5</accession>
<dbReference type="Pfam" id="PF00583">
    <property type="entry name" value="Acetyltransf_1"/>
    <property type="match status" value="1"/>
</dbReference>
<sequence length="174" mass="19367">MSARPRNWPGSGGPLFTGARDLAGDSEDGYPLAWVLVEDARLLGCTVMLSTTPVVGWTDEERAEPAVVLSGTWTHPDYRRDRLGRLIVRWAEDHAARRGVKWVRCTVWSMRLVYYLADLGWSVVRQAGHCERHPEILMQCRPRRHPGLSALVAEVSPALAPENPVATSAERTVS</sequence>
<comment type="caution">
    <text evidence="2">The sequence shown here is derived from an EMBL/GenBank/DDBJ whole genome shotgun (WGS) entry which is preliminary data.</text>
</comment>
<name>A0ABS0NFX5_9ACTN</name>
<keyword evidence="3" id="KW-1185">Reference proteome</keyword>
<dbReference type="Gene3D" id="3.40.630.30">
    <property type="match status" value="1"/>
</dbReference>
<organism evidence="2 3">
    <name type="scientific">Streptomyces pactum</name>
    <dbReference type="NCBI Taxonomy" id="68249"/>
    <lineage>
        <taxon>Bacteria</taxon>
        <taxon>Bacillati</taxon>
        <taxon>Actinomycetota</taxon>
        <taxon>Actinomycetes</taxon>
        <taxon>Kitasatosporales</taxon>
        <taxon>Streptomycetaceae</taxon>
        <taxon>Streptomyces</taxon>
    </lineage>
</organism>
<dbReference type="PROSITE" id="PS51186">
    <property type="entry name" value="GNAT"/>
    <property type="match status" value="1"/>
</dbReference>
<reference evidence="2 3" key="1">
    <citation type="submission" date="2020-09" db="EMBL/GenBank/DDBJ databases">
        <title>Biosynthesis of the nuclear factor of activated T cells inhibitor NFAT-133 and its congeners in Streptomyces pactum.</title>
        <authorList>
            <person name="Zhou W."/>
            <person name="Posri P."/>
            <person name="Abugrain M.E."/>
            <person name="Weisberg A.J."/>
            <person name="Chang J.H."/>
            <person name="Mahmud T."/>
        </authorList>
    </citation>
    <scope>NUCLEOTIDE SEQUENCE [LARGE SCALE GENOMIC DNA]</scope>
    <source>
        <strain evidence="2 3">ATCC 27456</strain>
    </source>
</reference>
<evidence type="ECO:0000259" key="1">
    <source>
        <dbReference type="PROSITE" id="PS51186"/>
    </source>
</evidence>
<dbReference type="CDD" id="cd04301">
    <property type="entry name" value="NAT_SF"/>
    <property type="match status" value="1"/>
</dbReference>
<dbReference type="InterPro" id="IPR016181">
    <property type="entry name" value="Acyl_CoA_acyltransferase"/>
</dbReference>
<evidence type="ECO:0000313" key="2">
    <source>
        <dbReference type="EMBL" id="MBH5334024.1"/>
    </source>
</evidence>
<evidence type="ECO:0000313" key="3">
    <source>
        <dbReference type="Proteomes" id="UP000807371"/>
    </source>
</evidence>
<dbReference type="EMBL" id="JACYXC010000001">
    <property type="protein sequence ID" value="MBH5334024.1"/>
    <property type="molecule type" value="Genomic_DNA"/>
</dbReference>
<proteinExistence type="predicted"/>
<feature type="domain" description="N-acetyltransferase" evidence="1">
    <location>
        <begin position="1"/>
        <end position="143"/>
    </location>
</feature>
<dbReference type="InterPro" id="IPR000182">
    <property type="entry name" value="GNAT_dom"/>
</dbReference>
<dbReference type="SUPFAM" id="SSF55729">
    <property type="entry name" value="Acyl-CoA N-acyltransferases (Nat)"/>
    <property type="match status" value="1"/>
</dbReference>
<gene>
    <name evidence="2" type="ORF">IHE55_04080</name>
</gene>
<dbReference type="RefSeq" id="WP_197987769.1">
    <property type="nucleotide sequence ID" value="NZ_JACYXC010000001.1"/>
</dbReference>
<protein>
    <submittedName>
        <fullName evidence="2">GNAT family N-acetyltransferase</fullName>
    </submittedName>
</protein>
<dbReference type="Proteomes" id="UP000807371">
    <property type="component" value="Unassembled WGS sequence"/>
</dbReference>